<organism evidence="2 3">
    <name type="scientific">Chryseolinea lacunae</name>
    <dbReference type="NCBI Taxonomy" id="2801331"/>
    <lineage>
        <taxon>Bacteria</taxon>
        <taxon>Pseudomonadati</taxon>
        <taxon>Bacteroidota</taxon>
        <taxon>Cytophagia</taxon>
        <taxon>Cytophagales</taxon>
        <taxon>Fulvivirgaceae</taxon>
        <taxon>Chryseolinea</taxon>
    </lineage>
</organism>
<dbReference type="SUPFAM" id="SSF55874">
    <property type="entry name" value="ATPase domain of HSP90 chaperone/DNA topoisomerase II/histidine kinase"/>
    <property type="match status" value="1"/>
</dbReference>
<keyword evidence="3" id="KW-1185">Reference proteome</keyword>
<dbReference type="Pfam" id="PF06580">
    <property type="entry name" value="His_kinase"/>
    <property type="match status" value="1"/>
</dbReference>
<dbReference type="EMBL" id="JAERRB010000001">
    <property type="protein sequence ID" value="MBL0740602.1"/>
    <property type="molecule type" value="Genomic_DNA"/>
</dbReference>
<dbReference type="PANTHER" id="PTHR34220">
    <property type="entry name" value="SENSOR HISTIDINE KINASE YPDA"/>
    <property type="match status" value="1"/>
</dbReference>
<gene>
    <name evidence="2" type="ORF">JI741_05200</name>
</gene>
<evidence type="ECO:0000313" key="2">
    <source>
        <dbReference type="EMBL" id="MBL0740602.1"/>
    </source>
</evidence>
<dbReference type="InterPro" id="IPR036890">
    <property type="entry name" value="HATPase_C_sf"/>
</dbReference>
<protein>
    <submittedName>
        <fullName evidence="2">Histidine kinase</fullName>
    </submittedName>
</protein>
<dbReference type="Gene3D" id="3.30.565.10">
    <property type="entry name" value="Histidine kinase-like ATPase, C-terminal domain"/>
    <property type="match status" value="1"/>
</dbReference>
<feature type="domain" description="Signal transduction histidine kinase internal region" evidence="1">
    <location>
        <begin position="119"/>
        <end position="196"/>
    </location>
</feature>
<accession>A0ABS1KPH3</accession>
<comment type="caution">
    <text evidence="2">The sequence shown here is derived from an EMBL/GenBank/DDBJ whole genome shotgun (WGS) entry which is preliminary data.</text>
</comment>
<dbReference type="RefSeq" id="WP_202007928.1">
    <property type="nucleotide sequence ID" value="NZ_JAERRB010000001.1"/>
</dbReference>
<evidence type="ECO:0000259" key="1">
    <source>
        <dbReference type="Pfam" id="PF06580"/>
    </source>
</evidence>
<dbReference type="GO" id="GO:0016301">
    <property type="term" value="F:kinase activity"/>
    <property type="evidence" value="ECO:0007669"/>
    <property type="project" value="UniProtKB-KW"/>
</dbReference>
<proteinExistence type="predicted"/>
<keyword evidence="2" id="KW-0808">Transferase</keyword>
<dbReference type="PANTHER" id="PTHR34220:SF7">
    <property type="entry name" value="SENSOR HISTIDINE KINASE YPDA"/>
    <property type="match status" value="1"/>
</dbReference>
<dbReference type="Gene3D" id="3.30.450.20">
    <property type="entry name" value="PAS domain"/>
    <property type="match status" value="1"/>
</dbReference>
<evidence type="ECO:0000313" key="3">
    <source>
        <dbReference type="Proteomes" id="UP000613030"/>
    </source>
</evidence>
<dbReference type="InterPro" id="IPR050640">
    <property type="entry name" value="Bact_2-comp_sensor_kinase"/>
</dbReference>
<keyword evidence="2" id="KW-0418">Kinase</keyword>
<dbReference type="Proteomes" id="UP000613030">
    <property type="component" value="Unassembled WGS sequence"/>
</dbReference>
<name>A0ABS1KPH3_9BACT</name>
<sequence>MINFFSVDKDGVLTYVNINDPGLRDRLVAGKNYWAEHPEEVGGAFYEACLRVLKDQKPATLEVYHIADETWWENQIYPVRDGLAVYCWNKSSLRFTEGHRIIDLEHDIETARKKINNLKLAAWRAAIDAHFIFGTLNSIQHYIIENDQESAINYLASFAKLIRGVRDSTVSDTTRLGEELELVKNYVSLEQMRDEAKFDFKLTHAADVDLTMKIPPMIIKPFLENAIVHRLRRGAEKKGTLALSVETGHQQVVIKIKDNGIDREPPADHRRREMSVSAMITEERLRLMHSEESISISITDNVENGEALGKTVILSIPFARQ</sequence>
<dbReference type="InterPro" id="IPR010559">
    <property type="entry name" value="Sig_transdc_His_kin_internal"/>
</dbReference>
<reference evidence="2 3" key="1">
    <citation type="submission" date="2021-01" db="EMBL/GenBank/DDBJ databases">
        <title>Chryseolinea sp. Jin1 Genome sequencing and assembly.</title>
        <authorList>
            <person name="Kim I."/>
        </authorList>
    </citation>
    <scope>NUCLEOTIDE SEQUENCE [LARGE SCALE GENOMIC DNA]</scope>
    <source>
        <strain evidence="2 3">Jin1</strain>
    </source>
</reference>